<dbReference type="OrthoDB" id="27214at2759"/>
<name>A0A8H5X049_FUSHE</name>
<dbReference type="EMBL" id="JAAGWQ010000032">
    <property type="protein sequence ID" value="KAF5676578.1"/>
    <property type="molecule type" value="Genomic_DNA"/>
</dbReference>
<evidence type="ECO:0000313" key="1">
    <source>
        <dbReference type="EMBL" id="KAF5676578.1"/>
    </source>
</evidence>
<dbReference type="PANTHER" id="PTHR37049">
    <property type="entry name" value="PEPTIDASE S41 FAMILY PROTEIN"/>
    <property type="match status" value="1"/>
</dbReference>
<gene>
    <name evidence="1" type="ORF">FHETE_2074</name>
</gene>
<dbReference type="InterPro" id="IPR052766">
    <property type="entry name" value="S41A_metabolite_peptidase"/>
</dbReference>
<sequence>MFKLNDNGVVVSIVIRFTNLTAWNLGEGTDTSSPSFGWGFDVTRFGDHLDFTRPSSGADDILLLPDGYWSSSCTVFAQCVFHDAGVKIISIGGRPCNGPMQSVGGVKSSHVYGHTDIRRYIDIVKDRLPSNDAAILKYLDRHTDYIPNRIRYMAVNMLDSNLPGSRDNDPPAQFVTEYANCDMLWT</sequence>
<protein>
    <submittedName>
        <fullName evidence="1">Pyridine nucleotide-disulfide oxidoreductase family</fullName>
    </submittedName>
</protein>
<dbReference type="PANTHER" id="PTHR37049:SF4">
    <property type="entry name" value="RHODANESE DOMAIN-CONTAINING PROTEIN"/>
    <property type="match status" value="1"/>
</dbReference>
<accession>A0A8H5X049</accession>
<evidence type="ECO:0000313" key="2">
    <source>
        <dbReference type="Proteomes" id="UP000567885"/>
    </source>
</evidence>
<comment type="caution">
    <text evidence="1">The sequence shown here is derived from an EMBL/GenBank/DDBJ whole genome shotgun (WGS) entry which is preliminary data.</text>
</comment>
<reference evidence="1 2" key="1">
    <citation type="submission" date="2020-05" db="EMBL/GenBank/DDBJ databases">
        <title>Identification and distribution of gene clusters putatively required for synthesis of sphingolipid metabolism inhibitors in phylogenetically diverse species of the filamentous fungus Fusarium.</title>
        <authorList>
            <person name="Kim H.-S."/>
            <person name="Busman M."/>
            <person name="Brown D.W."/>
            <person name="Divon H."/>
            <person name="Uhlig S."/>
            <person name="Proctor R.H."/>
        </authorList>
    </citation>
    <scope>NUCLEOTIDE SEQUENCE [LARGE SCALE GENOMIC DNA]</scope>
    <source>
        <strain evidence="1 2">NRRL 20693</strain>
    </source>
</reference>
<organism evidence="1 2">
    <name type="scientific">Fusarium heterosporum</name>
    <dbReference type="NCBI Taxonomy" id="42747"/>
    <lineage>
        <taxon>Eukaryota</taxon>
        <taxon>Fungi</taxon>
        <taxon>Dikarya</taxon>
        <taxon>Ascomycota</taxon>
        <taxon>Pezizomycotina</taxon>
        <taxon>Sordariomycetes</taxon>
        <taxon>Hypocreomycetidae</taxon>
        <taxon>Hypocreales</taxon>
        <taxon>Nectriaceae</taxon>
        <taxon>Fusarium</taxon>
        <taxon>Fusarium heterosporum species complex</taxon>
    </lineage>
</organism>
<dbReference type="Proteomes" id="UP000567885">
    <property type="component" value="Unassembled WGS sequence"/>
</dbReference>
<keyword evidence="2" id="KW-1185">Reference proteome</keyword>
<proteinExistence type="predicted"/>
<dbReference type="AlphaFoldDB" id="A0A8H5X049"/>